<reference evidence="2 3" key="1">
    <citation type="submission" date="2024-05" db="EMBL/GenBank/DDBJ databases">
        <title>A draft genome resource for the thread blight pathogen Marasmius tenuissimus strain MS-2.</title>
        <authorList>
            <person name="Yulfo-Soto G.E."/>
            <person name="Baruah I.K."/>
            <person name="Amoako-Attah I."/>
            <person name="Bukari Y."/>
            <person name="Meinhardt L.W."/>
            <person name="Bailey B.A."/>
            <person name="Cohen S.P."/>
        </authorList>
    </citation>
    <scope>NUCLEOTIDE SEQUENCE [LARGE SCALE GENOMIC DNA]</scope>
    <source>
        <strain evidence="2 3">MS-2</strain>
    </source>
</reference>
<comment type="caution">
    <text evidence="2">The sequence shown here is derived from an EMBL/GenBank/DDBJ whole genome shotgun (WGS) entry which is preliminary data.</text>
</comment>
<dbReference type="Proteomes" id="UP001437256">
    <property type="component" value="Unassembled WGS sequence"/>
</dbReference>
<gene>
    <name evidence="2" type="ORF">AAF712_016048</name>
</gene>
<accession>A0ABR2Z8T3</accession>
<organism evidence="2 3">
    <name type="scientific">Marasmius tenuissimus</name>
    <dbReference type="NCBI Taxonomy" id="585030"/>
    <lineage>
        <taxon>Eukaryota</taxon>
        <taxon>Fungi</taxon>
        <taxon>Dikarya</taxon>
        <taxon>Basidiomycota</taxon>
        <taxon>Agaricomycotina</taxon>
        <taxon>Agaricomycetes</taxon>
        <taxon>Agaricomycetidae</taxon>
        <taxon>Agaricales</taxon>
        <taxon>Marasmiineae</taxon>
        <taxon>Marasmiaceae</taxon>
        <taxon>Marasmius</taxon>
    </lineage>
</organism>
<feature type="region of interest" description="Disordered" evidence="1">
    <location>
        <begin position="1"/>
        <end position="45"/>
    </location>
</feature>
<name>A0ABR2Z8T3_9AGAR</name>
<proteinExistence type="predicted"/>
<dbReference type="EMBL" id="JBBXMP010000589">
    <property type="protein sequence ID" value="KAL0057314.1"/>
    <property type="molecule type" value="Genomic_DNA"/>
</dbReference>
<evidence type="ECO:0000313" key="3">
    <source>
        <dbReference type="Proteomes" id="UP001437256"/>
    </source>
</evidence>
<evidence type="ECO:0000256" key="1">
    <source>
        <dbReference type="SAM" id="MobiDB-lite"/>
    </source>
</evidence>
<keyword evidence="3" id="KW-1185">Reference proteome</keyword>
<evidence type="ECO:0000313" key="2">
    <source>
        <dbReference type="EMBL" id="KAL0057314.1"/>
    </source>
</evidence>
<sequence>MPLSPRNTPKSRESRRRVNWVDPQRGEARARRCNPARAQQSRIAARREIDARLAGEEDMDKRDNERYQSDSKYFERHLRTMKTTLQREVNNDPHQYLECLYQELVLWKNANRPAVSPLEHPLVVLQSLDTTAKKICQEIRFTVGHVPLMEKFSTFNAVILHLYGCVTDLQIALYEEDLVDPEDTETFSKYSTLEERHGIRRLKMFDGNLQWKYDAAGL</sequence>
<protein>
    <submittedName>
        <fullName evidence="2">Uncharacterized protein</fullName>
    </submittedName>
</protein>